<gene>
    <name evidence="3" type="ORF">H66_0063</name>
</gene>
<reference evidence="3 4" key="1">
    <citation type="submission" date="2012-12" db="EMBL/GenBank/DDBJ databases">
        <title>Complete genome sequence of Pseudomonas aeruginosa temperate bacteriophage H66.</title>
        <authorList>
            <person name="Maya O."/>
            <person name="Flores V."/>
            <person name="Guarneros G."/>
        </authorList>
    </citation>
    <scope>NUCLEOTIDE SEQUENCE [LARGE SCALE GENOMIC DNA]</scope>
</reference>
<feature type="transmembrane region" description="Helical" evidence="2">
    <location>
        <begin position="6"/>
        <end position="28"/>
    </location>
</feature>
<feature type="coiled-coil region" evidence="1">
    <location>
        <begin position="41"/>
        <end position="93"/>
    </location>
</feature>
<evidence type="ECO:0000313" key="3">
    <source>
        <dbReference type="EMBL" id="AGC34672.1"/>
    </source>
</evidence>
<evidence type="ECO:0000256" key="2">
    <source>
        <dbReference type="SAM" id="Phobius"/>
    </source>
</evidence>
<evidence type="ECO:0000313" key="4">
    <source>
        <dbReference type="Proteomes" id="UP000011154"/>
    </source>
</evidence>
<sequence>MGTIKEWIVGAVLALLASALLVSMGYLAGRASMLREYGELAGQVRQQREQADAKLAELTAQRDMKQAALNKAAADQERKDNDAQAEIARLAGELRDRPVRVRIVPAAGGGCSGGAAGDAAGAAEAGAGDAASAYGLLPEENSRRFNDSLSEVETLSAAYNSCRARLIPQEPTP</sequence>
<organism evidence="3 4">
    <name type="scientific">Pseudomonas phage H66</name>
    <dbReference type="NCBI Taxonomy" id="2928683"/>
    <lineage>
        <taxon>Viruses</taxon>
        <taxon>Duplodnaviria</taxon>
        <taxon>Heunggongvirae</taxon>
        <taxon>Uroviricota</taxon>
        <taxon>Caudoviricetes</taxon>
        <taxon>Hollowayvirus</taxon>
        <taxon>Hollowayvirus H66</taxon>
    </lineage>
</organism>
<evidence type="ECO:0000256" key="1">
    <source>
        <dbReference type="SAM" id="Coils"/>
    </source>
</evidence>
<dbReference type="OrthoDB" id="32888at10239"/>
<keyword evidence="1" id="KW-0175">Coiled coil</keyword>
<protein>
    <recommendedName>
        <fullName evidence="5">Outer membrane lytic protein</fullName>
    </recommendedName>
</protein>
<name>L7THB0_9CAUD</name>
<keyword evidence="2" id="KW-0812">Transmembrane</keyword>
<evidence type="ECO:0008006" key="5">
    <source>
        <dbReference type="Google" id="ProtNLM"/>
    </source>
</evidence>
<keyword evidence="2" id="KW-1133">Transmembrane helix</keyword>
<dbReference type="EMBL" id="KC262634">
    <property type="protein sequence ID" value="AGC34672.1"/>
    <property type="molecule type" value="Genomic_DNA"/>
</dbReference>
<accession>L7THB0</accession>
<keyword evidence="2" id="KW-0472">Membrane</keyword>
<dbReference type="Proteomes" id="UP000011154">
    <property type="component" value="Segment"/>
</dbReference>
<proteinExistence type="predicted"/>
<keyword evidence="4" id="KW-1185">Reference proteome</keyword>